<evidence type="ECO:0000259" key="6">
    <source>
        <dbReference type="Pfam" id="PF00849"/>
    </source>
</evidence>
<dbReference type="Gene3D" id="3.30.2350.10">
    <property type="entry name" value="Pseudouridine synthase"/>
    <property type="match status" value="1"/>
</dbReference>
<dbReference type="EMBL" id="BAABRU010000005">
    <property type="protein sequence ID" value="GAA5528032.1"/>
    <property type="molecule type" value="Genomic_DNA"/>
</dbReference>
<accession>A0ABP9WXV2</accession>
<organism evidence="7 8">
    <name type="scientific">Herpetosiphon gulosus</name>
    <dbReference type="NCBI Taxonomy" id="1973496"/>
    <lineage>
        <taxon>Bacteria</taxon>
        <taxon>Bacillati</taxon>
        <taxon>Chloroflexota</taxon>
        <taxon>Chloroflexia</taxon>
        <taxon>Herpetosiphonales</taxon>
        <taxon>Herpetosiphonaceae</taxon>
        <taxon>Herpetosiphon</taxon>
    </lineage>
</organism>
<dbReference type="Pfam" id="PF00849">
    <property type="entry name" value="PseudoU_synth_2"/>
    <property type="match status" value="1"/>
</dbReference>
<keyword evidence="8" id="KW-1185">Reference proteome</keyword>
<dbReference type="RefSeq" id="WP_345721638.1">
    <property type="nucleotide sequence ID" value="NZ_BAABRU010000005.1"/>
</dbReference>
<feature type="domain" description="Pseudouridine synthase RsuA/RluA-like" evidence="6">
    <location>
        <begin position="110"/>
        <end position="271"/>
    </location>
</feature>
<dbReference type="InterPro" id="IPR006145">
    <property type="entry name" value="PsdUridine_synth_RsuA/RluA"/>
</dbReference>
<evidence type="ECO:0000313" key="7">
    <source>
        <dbReference type="EMBL" id="GAA5528032.1"/>
    </source>
</evidence>
<evidence type="ECO:0000256" key="4">
    <source>
        <dbReference type="ARBA" id="ARBA00031870"/>
    </source>
</evidence>
<keyword evidence="3" id="KW-0413">Isomerase</keyword>
<evidence type="ECO:0000313" key="8">
    <source>
        <dbReference type="Proteomes" id="UP001428290"/>
    </source>
</evidence>
<evidence type="ECO:0000256" key="1">
    <source>
        <dbReference type="ARBA" id="ARBA00000073"/>
    </source>
</evidence>
<dbReference type="Proteomes" id="UP001428290">
    <property type="component" value="Unassembled WGS sequence"/>
</dbReference>
<dbReference type="InterPro" id="IPR050188">
    <property type="entry name" value="RluA_PseudoU_synthase"/>
</dbReference>
<dbReference type="CDD" id="cd02869">
    <property type="entry name" value="PseudoU_synth_RluA_like"/>
    <property type="match status" value="1"/>
</dbReference>
<dbReference type="InterPro" id="IPR006224">
    <property type="entry name" value="PsdUridine_synth_RluA-like_CS"/>
</dbReference>
<gene>
    <name evidence="7" type="primary">rluC</name>
    <name evidence="7" type="ORF">Hgul01_01827</name>
</gene>
<protein>
    <recommendedName>
        <fullName evidence="4">RNA pseudouridylate synthase</fullName>
    </recommendedName>
    <alternativeName>
        <fullName evidence="5">RNA-uridine isomerase</fullName>
    </alternativeName>
</protein>
<dbReference type="PANTHER" id="PTHR21600:SF44">
    <property type="entry name" value="RIBOSOMAL LARGE SUBUNIT PSEUDOURIDINE SYNTHASE D"/>
    <property type="match status" value="1"/>
</dbReference>
<evidence type="ECO:0000256" key="3">
    <source>
        <dbReference type="ARBA" id="ARBA00023235"/>
    </source>
</evidence>
<evidence type="ECO:0000256" key="2">
    <source>
        <dbReference type="ARBA" id="ARBA00010876"/>
    </source>
</evidence>
<dbReference type="SUPFAM" id="SSF55120">
    <property type="entry name" value="Pseudouridine synthase"/>
    <property type="match status" value="1"/>
</dbReference>
<name>A0ABP9WXV2_9CHLR</name>
<comment type="catalytic activity">
    <reaction evidence="1">
        <text>a uridine in RNA = a pseudouridine in RNA</text>
        <dbReference type="Rhea" id="RHEA:48348"/>
        <dbReference type="Rhea" id="RHEA-COMP:12068"/>
        <dbReference type="Rhea" id="RHEA-COMP:12069"/>
        <dbReference type="ChEBI" id="CHEBI:65314"/>
        <dbReference type="ChEBI" id="CHEBI:65315"/>
    </reaction>
</comment>
<reference evidence="7 8" key="1">
    <citation type="submission" date="2024-02" db="EMBL/GenBank/DDBJ databases">
        <title>Herpetosiphon gulosus NBRC 112829.</title>
        <authorList>
            <person name="Ichikawa N."/>
            <person name="Katano-Makiyama Y."/>
            <person name="Hidaka K."/>
        </authorList>
    </citation>
    <scope>NUCLEOTIDE SEQUENCE [LARGE SCALE GENOMIC DNA]</scope>
    <source>
        <strain evidence="7 8">NBRC 112829</strain>
    </source>
</reference>
<sequence length="347" mass="38475">MFNPLAELSALDQRVLCDLAAQYPIKLTLEAKTTGMPLWQLLIERLNLSPTLAQTLMVRGAIWINSVRVNNPLAEAPPEGELVVHTPPAGLYVNPVVTPSDILFEDEWILVLNKPAAWYSVATPWDTFGHLEGALQRFFLQRDGEAVPFHLVHRLDHGTSGALIVSKNPSLNSRFQRMFNEGRVQKTYLALCSGVPDWTELEVVTGHSRGEFGLWSVYPEAMIDQLYGPKDRRVRRAHTSFSVQAVGNEAALLAARLHTGRTHQIRLHAKHVGHPLVGDQRYGGVTQFGNISIPDQLLHAAWLQFPHPRYGSTLELIAPVPRVWHAVGAAVGIDLQTGLLKEGYSAP</sequence>
<dbReference type="InterPro" id="IPR020103">
    <property type="entry name" value="PsdUridine_synth_cat_dom_sf"/>
</dbReference>
<dbReference type="PROSITE" id="PS01129">
    <property type="entry name" value="PSI_RLU"/>
    <property type="match status" value="1"/>
</dbReference>
<proteinExistence type="inferred from homology"/>
<evidence type="ECO:0000256" key="5">
    <source>
        <dbReference type="ARBA" id="ARBA00033164"/>
    </source>
</evidence>
<comment type="caution">
    <text evidence="7">The sequence shown here is derived from an EMBL/GenBank/DDBJ whole genome shotgun (WGS) entry which is preliminary data.</text>
</comment>
<comment type="similarity">
    <text evidence="2">Belongs to the pseudouridine synthase RluA family.</text>
</comment>
<dbReference type="PANTHER" id="PTHR21600">
    <property type="entry name" value="MITOCHONDRIAL RNA PSEUDOURIDINE SYNTHASE"/>
    <property type="match status" value="1"/>
</dbReference>